<reference evidence="2 3" key="1">
    <citation type="submission" date="2023-03" db="EMBL/GenBank/DDBJ databases">
        <title>WGS of Methanotrichaceae archaeon Mx.</title>
        <authorList>
            <person name="Sorokin D.Y."/>
            <person name="Merkel A.Y."/>
        </authorList>
    </citation>
    <scope>NUCLEOTIDE SEQUENCE [LARGE SCALE GENOMIC DNA]</scope>
    <source>
        <strain evidence="2 3">Mx</strain>
    </source>
</reference>
<name>A0ABT5X8X7_9EURY</name>
<evidence type="ECO:0008006" key="4">
    <source>
        <dbReference type="Google" id="ProtNLM"/>
    </source>
</evidence>
<feature type="transmembrane region" description="Helical" evidence="1">
    <location>
        <begin position="219"/>
        <end position="241"/>
    </location>
</feature>
<keyword evidence="1" id="KW-0812">Transmembrane</keyword>
<keyword evidence="3" id="KW-1185">Reference proteome</keyword>
<dbReference type="Proteomes" id="UP001220010">
    <property type="component" value="Unassembled WGS sequence"/>
</dbReference>
<sequence>MDIFKICTFEGVLTKDEGKNVYKLNNIGYEMNGNIHINRSTGEIKGYFFQSNKIFLKLIGNYIDRDFGEISGRFFLKRSADEGRITIGKFNGSINGRLKDGFSIKLNGKVFPQKLIIKIEYPVESVNSDPTYNESNNESNFDNEYIWHAELLWEKSVGDIKLNVVPKIKELKKTFNTRITYKTWDQKNGLSYSSNNKIRNKHEPLPFINFITKIISKNAFLIVSRFLILIFIILISLYFIFPGDVIIYPPQMSDSLSAEESLTRMILITNIGSDLKNSKCIQQMILSGIQQA</sequence>
<evidence type="ECO:0000256" key="1">
    <source>
        <dbReference type="SAM" id="Phobius"/>
    </source>
</evidence>
<evidence type="ECO:0000313" key="3">
    <source>
        <dbReference type="Proteomes" id="UP001220010"/>
    </source>
</evidence>
<protein>
    <recommendedName>
        <fullName evidence="4">DUF2207 domain-containing protein</fullName>
    </recommendedName>
</protein>
<gene>
    <name evidence="2" type="ORF">P0O15_08170</name>
</gene>
<keyword evidence="1" id="KW-0472">Membrane</keyword>
<dbReference type="EMBL" id="JARFPK010000028">
    <property type="protein sequence ID" value="MDF0591142.1"/>
    <property type="molecule type" value="Genomic_DNA"/>
</dbReference>
<comment type="caution">
    <text evidence="2">The sequence shown here is derived from an EMBL/GenBank/DDBJ whole genome shotgun (WGS) entry which is preliminary data.</text>
</comment>
<keyword evidence="1" id="KW-1133">Transmembrane helix</keyword>
<dbReference type="RefSeq" id="WP_316966884.1">
    <property type="nucleotide sequence ID" value="NZ_JARFPK010000028.1"/>
</dbReference>
<accession>A0ABT5X8X7</accession>
<evidence type="ECO:0000313" key="2">
    <source>
        <dbReference type="EMBL" id="MDF0591142.1"/>
    </source>
</evidence>
<proteinExistence type="predicted"/>
<organism evidence="2 3">
    <name type="scientific">Candidatus Methanocrinis natronophilus</name>
    <dbReference type="NCBI Taxonomy" id="3033396"/>
    <lineage>
        <taxon>Archaea</taxon>
        <taxon>Methanobacteriati</taxon>
        <taxon>Methanobacteriota</taxon>
        <taxon>Stenosarchaea group</taxon>
        <taxon>Methanomicrobia</taxon>
        <taxon>Methanotrichales</taxon>
        <taxon>Methanotrichaceae</taxon>
        <taxon>Methanocrinis</taxon>
    </lineage>
</organism>